<dbReference type="AlphaFoldDB" id="A0AAD3M7G2"/>
<dbReference type="EMBL" id="BRZM01000006">
    <property type="protein sequence ID" value="GLD48620.1"/>
    <property type="molecule type" value="Genomic_DNA"/>
</dbReference>
<evidence type="ECO:0000313" key="3">
    <source>
        <dbReference type="Proteomes" id="UP001279410"/>
    </source>
</evidence>
<accession>A0AAD3M7G2</accession>
<keyword evidence="3" id="KW-1185">Reference proteome</keyword>
<dbReference type="Pfam" id="PF13843">
    <property type="entry name" value="DDE_Tnp_1_7"/>
    <property type="match status" value="1"/>
</dbReference>
<comment type="caution">
    <text evidence="2">The sequence shown here is derived from an EMBL/GenBank/DDBJ whole genome shotgun (WGS) entry which is preliminary data.</text>
</comment>
<reference evidence="2" key="1">
    <citation type="submission" date="2022-08" db="EMBL/GenBank/DDBJ databases">
        <title>Genome sequencing of akame (Lates japonicus).</title>
        <authorList>
            <person name="Hashiguchi Y."/>
            <person name="Takahashi H."/>
        </authorList>
    </citation>
    <scope>NUCLEOTIDE SEQUENCE</scope>
    <source>
        <strain evidence="2">Kochi</strain>
    </source>
</reference>
<gene>
    <name evidence="2" type="ORF">AKAME5_000256600</name>
</gene>
<evidence type="ECO:0000313" key="2">
    <source>
        <dbReference type="EMBL" id="GLD48620.1"/>
    </source>
</evidence>
<dbReference type="PANTHER" id="PTHR47272">
    <property type="entry name" value="DDE_TNP_1_7 DOMAIN-CONTAINING PROTEIN"/>
    <property type="match status" value="1"/>
</dbReference>
<protein>
    <submittedName>
        <fullName evidence="2">PiggyBac transposable element-derived protein 3-like protein</fullName>
    </submittedName>
</protein>
<proteinExistence type="predicted"/>
<dbReference type="InterPro" id="IPR029526">
    <property type="entry name" value="PGBD"/>
</dbReference>
<sequence>MCWVAKTRVPVTANSMSLDRFFKIRQSIKVTKDLDVSDEEKKSDALWKAGVLYGSLCLGNQIPAFVLAGPNDLVLDFEVYKGQNMFTAQSKMSDGTKLQKQGRGIFEMVVRKPPEVTVTKWQDNKAVLMASVIEPQDSCMRWSVKLKCHDTVPRPTVEAEYNKNMGGVVLCDRMTSFYPKSNHIRKWTVRRVLHFFYLAATNSWIEYRSDYQVSGRPERERMQYSDFKLLLAEEIIAQAQDG</sequence>
<feature type="domain" description="PiggyBac transposable element-derived protein" evidence="1">
    <location>
        <begin position="99"/>
        <end position="204"/>
    </location>
</feature>
<evidence type="ECO:0000259" key="1">
    <source>
        <dbReference type="Pfam" id="PF13843"/>
    </source>
</evidence>
<dbReference type="Proteomes" id="UP001279410">
    <property type="component" value="Unassembled WGS sequence"/>
</dbReference>
<name>A0AAD3M7G2_LATJO</name>
<organism evidence="2 3">
    <name type="scientific">Lates japonicus</name>
    <name type="common">Japanese lates</name>
    <dbReference type="NCBI Taxonomy" id="270547"/>
    <lineage>
        <taxon>Eukaryota</taxon>
        <taxon>Metazoa</taxon>
        <taxon>Chordata</taxon>
        <taxon>Craniata</taxon>
        <taxon>Vertebrata</taxon>
        <taxon>Euteleostomi</taxon>
        <taxon>Actinopterygii</taxon>
        <taxon>Neopterygii</taxon>
        <taxon>Teleostei</taxon>
        <taxon>Neoteleostei</taxon>
        <taxon>Acanthomorphata</taxon>
        <taxon>Carangaria</taxon>
        <taxon>Carangaria incertae sedis</taxon>
        <taxon>Centropomidae</taxon>
        <taxon>Lates</taxon>
    </lineage>
</organism>
<dbReference type="PANTHER" id="PTHR47272:SF2">
    <property type="entry name" value="PIGGYBAC TRANSPOSABLE ELEMENT-DERIVED PROTEIN 3-LIKE"/>
    <property type="match status" value="1"/>
</dbReference>